<dbReference type="EMBL" id="SIJK02000005">
    <property type="protein sequence ID" value="MBP1464935.1"/>
    <property type="molecule type" value="Genomic_DNA"/>
</dbReference>
<comment type="caution">
    <text evidence="1">The sequence shown here is derived from an EMBL/GenBank/DDBJ whole genome shotgun (WGS) entry which is preliminary data.</text>
</comment>
<proteinExistence type="predicted"/>
<accession>A0ABS4D685</accession>
<dbReference type="SUPFAM" id="SSF55961">
    <property type="entry name" value="Bet v1-like"/>
    <property type="match status" value="1"/>
</dbReference>
<evidence type="ECO:0000313" key="1">
    <source>
        <dbReference type="EMBL" id="MBP1464935.1"/>
    </source>
</evidence>
<dbReference type="InterPro" id="IPR023393">
    <property type="entry name" value="START-like_dom_sf"/>
</dbReference>
<dbReference type="Proteomes" id="UP001193081">
    <property type="component" value="Unassembled WGS sequence"/>
</dbReference>
<evidence type="ECO:0000313" key="2">
    <source>
        <dbReference type="Proteomes" id="UP001193081"/>
    </source>
</evidence>
<keyword evidence="2" id="KW-1185">Reference proteome</keyword>
<dbReference type="Gene3D" id="3.30.530.20">
    <property type="match status" value="1"/>
</dbReference>
<reference evidence="1 2" key="1">
    <citation type="submission" date="2021-03" db="EMBL/GenBank/DDBJ databases">
        <authorList>
            <person name="Grouzdev D.S."/>
        </authorList>
    </citation>
    <scope>NUCLEOTIDE SEQUENCE [LARGE SCALE GENOMIC DNA]</scope>
    <source>
        <strain evidence="1 2">M50-1</strain>
    </source>
</reference>
<organism evidence="1 2">
    <name type="scientific">Candidatus Chloroploca mongolica</name>
    <dbReference type="NCBI Taxonomy" id="2528176"/>
    <lineage>
        <taxon>Bacteria</taxon>
        <taxon>Bacillati</taxon>
        <taxon>Chloroflexota</taxon>
        <taxon>Chloroflexia</taxon>
        <taxon>Chloroflexales</taxon>
        <taxon>Chloroflexineae</taxon>
        <taxon>Oscillochloridaceae</taxon>
        <taxon>Candidatus Chloroploca</taxon>
    </lineage>
</organism>
<gene>
    <name evidence="1" type="ORF">EYB53_004350</name>
</gene>
<protein>
    <recommendedName>
        <fullName evidence="3">SRPBCC family protein</fullName>
    </recommendedName>
</protein>
<name>A0ABS4D685_9CHLR</name>
<sequence>MGDRYGGRTLMLARISTTFDATADQLWEAISRPDSLRFVSAPLLHFEPLVPGELDDEWAVGKTYALRLFLFGVLPAGEHRITLVTIDREANLIESKESGALAPVWNHTIRFHAVGDGRLQYTDAIEIQAGLRTGIIWAFAHLFYRHRQRRWKRLLRSKTEA</sequence>
<evidence type="ECO:0008006" key="3">
    <source>
        <dbReference type="Google" id="ProtNLM"/>
    </source>
</evidence>